<dbReference type="HOGENOM" id="CLU_177584_1_0_9"/>
<dbReference type="OrthoDB" id="1956012at2"/>
<protein>
    <recommendedName>
        <fullName evidence="3">Respiratory-chain NADH dehydrogenase 24 Kd subunit</fullName>
    </recommendedName>
</protein>
<gene>
    <name evidence="1" type="ORF">HMPREF9225_1115</name>
</gene>
<name>E0NLN5_9FIRM</name>
<dbReference type="Gene3D" id="3.40.30.10">
    <property type="entry name" value="Glutaredoxin"/>
    <property type="match status" value="1"/>
</dbReference>
<evidence type="ECO:0000313" key="1">
    <source>
        <dbReference type="EMBL" id="EFM25226.1"/>
    </source>
</evidence>
<dbReference type="CDD" id="cd02980">
    <property type="entry name" value="TRX_Fd_family"/>
    <property type="match status" value="1"/>
</dbReference>
<dbReference type="eggNOG" id="ENOG5033EMQ">
    <property type="taxonomic scope" value="Bacteria"/>
</dbReference>
<dbReference type="SUPFAM" id="SSF52833">
    <property type="entry name" value="Thioredoxin-like"/>
    <property type="match status" value="1"/>
</dbReference>
<organism evidence="1 2">
    <name type="scientific">Peptoniphilus duerdenii ATCC BAA-1640</name>
    <dbReference type="NCBI Taxonomy" id="862517"/>
    <lineage>
        <taxon>Bacteria</taxon>
        <taxon>Bacillati</taxon>
        <taxon>Bacillota</taxon>
        <taxon>Tissierellia</taxon>
        <taxon>Tissierellales</taxon>
        <taxon>Peptoniphilaceae</taxon>
        <taxon>Peptoniphilus</taxon>
    </lineage>
</organism>
<dbReference type="EMBL" id="AEEH01000043">
    <property type="protein sequence ID" value="EFM25226.1"/>
    <property type="molecule type" value="Genomic_DNA"/>
</dbReference>
<dbReference type="Proteomes" id="UP000003280">
    <property type="component" value="Unassembled WGS sequence"/>
</dbReference>
<dbReference type="STRING" id="862517.HMPREF9225_1115"/>
<sequence>MKVTVCMGSRCTMMGANQIYDQLEYIANELCGPESELCSSKNLELNISKCLNLCKGENERKAPIVVIDDEIVYNATPQVVSEKVMEALRQDI</sequence>
<evidence type="ECO:0008006" key="3">
    <source>
        <dbReference type="Google" id="ProtNLM"/>
    </source>
</evidence>
<dbReference type="InterPro" id="IPR036249">
    <property type="entry name" value="Thioredoxin-like_sf"/>
</dbReference>
<reference evidence="1 2" key="1">
    <citation type="submission" date="2010-07" db="EMBL/GenBank/DDBJ databases">
        <authorList>
            <person name="Muzny D."/>
            <person name="Qin X."/>
            <person name="Deng J."/>
            <person name="Jiang H."/>
            <person name="Liu Y."/>
            <person name="Qu J."/>
            <person name="Song X.-Z."/>
            <person name="Zhang L."/>
            <person name="Thornton R."/>
            <person name="Coyle M."/>
            <person name="Francisco L."/>
            <person name="Jackson L."/>
            <person name="Javaid M."/>
            <person name="Korchina V."/>
            <person name="Kovar C."/>
            <person name="Mata R."/>
            <person name="Mathew T."/>
            <person name="Ngo R."/>
            <person name="Nguyen L."/>
            <person name="Nguyen N."/>
            <person name="Okwuonu G."/>
            <person name="Ongeri F."/>
            <person name="Pham C."/>
            <person name="Simmons D."/>
            <person name="Wilczek-Boney K."/>
            <person name="Hale W."/>
            <person name="Jakkamsetti A."/>
            <person name="Pham P."/>
            <person name="Ruth R."/>
            <person name="San Lucas F."/>
            <person name="Warren J."/>
            <person name="Zhang J."/>
            <person name="Zhao Z."/>
            <person name="Zhou C."/>
            <person name="Zhu D."/>
            <person name="Lee S."/>
            <person name="Bess C."/>
            <person name="Blankenburg K."/>
            <person name="Forbes L."/>
            <person name="Fu Q."/>
            <person name="Gubbala S."/>
            <person name="Hirani K."/>
            <person name="Jayaseelan J.C."/>
            <person name="Lara F."/>
            <person name="Munidasa M."/>
            <person name="Palculict T."/>
            <person name="Patil S."/>
            <person name="Pu L.-L."/>
            <person name="Saada N."/>
            <person name="Tang L."/>
            <person name="Weissenberger G."/>
            <person name="Zhu Y."/>
            <person name="Hemphill L."/>
            <person name="Shang Y."/>
            <person name="Youmans B."/>
            <person name="Ayvaz T."/>
            <person name="Ross M."/>
            <person name="Santibanez J."/>
            <person name="Aqrawi P."/>
            <person name="Gross S."/>
            <person name="Joshi V."/>
            <person name="Fowler G."/>
            <person name="Nazareth L."/>
            <person name="Reid J."/>
            <person name="Worley K."/>
            <person name="Petrosino J."/>
            <person name="Highlander S."/>
            <person name="Gibbs R."/>
        </authorList>
    </citation>
    <scope>NUCLEOTIDE SEQUENCE [LARGE SCALE GENOMIC DNA]</scope>
    <source>
        <strain evidence="1 2">ATCC BAA-1640</strain>
    </source>
</reference>
<evidence type="ECO:0000313" key="2">
    <source>
        <dbReference type="Proteomes" id="UP000003280"/>
    </source>
</evidence>
<dbReference type="AlphaFoldDB" id="E0NLN5"/>
<dbReference type="Pfam" id="PF01257">
    <property type="entry name" value="2Fe-2S_thioredx"/>
    <property type="match status" value="1"/>
</dbReference>
<dbReference type="RefSeq" id="WP_008901929.1">
    <property type="nucleotide sequence ID" value="NZ_GL397071.1"/>
</dbReference>
<keyword evidence="2" id="KW-1185">Reference proteome</keyword>
<comment type="caution">
    <text evidence="1">The sequence shown here is derived from an EMBL/GenBank/DDBJ whole genome shotgun (WGS) entry which is preliminary data.</text>
</comment>
<accession>E0NLN5</accession>
<proteinExistence type="predicted"/>